<dbReference type="NCBIfam" id="TIGR01891">
    <property type="entry name" value="amidohydrolases"/>
    <property type="match status" value="1"/>
</dbReference>
<organism evidence="4 5">
    <name type="scientific">Proteiniphilum saccharofermentans</name>
    <dbReference type="NCBI Taxonomy" id="1642647"/>
    <lineage>
        <taxon>Bacteria</taxon>
        <taxon>Pseudomonadati</taxon>
        <taxon>Bacteroidota</taxon>
        <taxon>Bacteroidia</taxon>
        <taxon>Bacteroidales</taxon>
        <taxon>Dysgonomonadaceae</taxon>
        <taxon>Proteiniphilum</taxon>
    </lineage>
</organism>
<dbReference type="FunFam" id="3.30.70.360:FF:000004">
    <property type="entry name" value="Peptidase M20 domain-containing protein 2"/>
    <property type="match status" value="1"/>
</dbReference>
<dbReference type="GO" id="GO:0016805">
    <property type="term" value="F:dipeptidase activity"/>
    <property type="evidence" value="ECO:0007669"/>
    <property type="project" value="TreeGrafter"/>
</dbReference>
<dbReference type="InterPro" id="IPR052030">
    <property type="entry name" value="Peptidase_M20/M20A_hydrolases"/>
</dbReference>
<evidence type="ECO:0000256" key="1">
    <source>
        <dbReference type="ARBA" id="ARBA00022801"/>
    </source>
</evidence>
<evidence type="ECO:0000313" key="5">
    <source>
        <dbReference type="Proteomes" id="UP000187464"/>
    </source>
</evidence>
<dbReference type="KEGG" id="psac:PSM36_2278"/>
<protein>
    <submittedName>
        <fullName evidence="4">M20 Peptidase Aminoacylase 1-like protein 2 aminobenzoyl-glutamate</fullName>
    </submittedName>
</protein>
<dbReference type="InterPro" id="IPR002933">
    <property type="entry name" value="Peptidase_M20"/>
</dbReference>
<dbReference type="SUPFAM" id="SSF53187">
    <property type="entry name" value="Zn-dependent exopeptidases"/>
    <property type="match status" value="1"/>
</dbReference>
<dbReference type="InterPro" id="IPR017145">
    <property type="entry name" value="Aminobenzoyl-glu_utiliz_pB"/>
</dbReference>
<dbReference type="Pfam" id="PF01546">
    <property type="entry name" value="Peptidase_M20"/>
    <property type="match status" value="1"/>
</dbReference>
<dbReference type="PANTHER" id="PTHR30575">
    <property type="entry name" value="PEPTIDASE M20"/>
    <property type="match status" value="1"/>
</dbReference>
<feature type="signal peptide" evidence="2">
    <location>
        <begin position="1"/>
        <end position="20"/>
    </location>
</feature>
<feature type="domain" description="Peptidase M20 dimerisation" evidence="3">
    <location>
        <begin position="215"/>
        <end position="302"/>
    </location>
</feature>
<proteinExistence type="predicted"/>
<dbReference type="Gene3D" id="3.40.630.10">
    <property type="entry name" value="Zn peptidases"/>
    <property type="match status" value="1"/>
</dbReference>
<keyword evidence="5" id="KW-1185">Reference proteome</keyword>
<dbReference type="Proteomes" id="UP000187464">
    <property type="component" value="Chromosome I"/>
</dbReference>
<sequence length="486" mass="52322">MKKVVFLILCVSVVFSNIYAQGEREKNPLNNVSIEYLNNSFNTYDKLQKTIWANPELGFLEYKSSGFLQGHLKEKGFDVETGVAGMPTAFVATYGTGSPVIGILAEFDALPGLSQDTVPYLKPLVEGGNGHGCGHNVFGVGSVAGAVAVKEWLVSNGHAGTIKVFGTPAEEGGGGKVYMVRDGLFDGVDVVLDWHPGTNNGVSVGSGTAIQMVDYTFHGVAAHAAGSPEKGRSALDGVEVMNYMVNLLREHIPITSRIHYVITYGGEAPNVVPHYAKVSYYIRSPKREILKELTEWVGQAAEGAAKGTQTTVTSEIISGFYERLHNVSLAELVQKNLELVGGIAYNEREREFAEAIVKGLNRDISTLKEVEEIKPLEEEKPSLGGGSSDVGDVSWVVPTISFRTAVFIPGSAGHSWQNVASGGSTIGTKALLNAAKVFSLTAIDLYTNPKLIEAAKAEFEERRGKDFTYVSLLGDRAPALDYRVKK</sequence>
<dbReference type="GO" id="GO:0071713">
    <property type="term" value="F:para-aminobenzoyl-glutamate hydrolase activity"/>
    <property type="evidence" value="ECO:0007669"/>
    <property type="project" value="TreeGrafter"/>
</dbReference>
<dbReference type="PANTHER" id="PTHR30575:SF0">
    <property type="entry name" value="XAA-ARG DIPEPTIDASE"/>
    <property type="match status" value="1"/>
</dbReference>
<evidence type="ECO:0000256" key="2">
    <source>
        <dbReference type="SAM" id="SignalP"/>
    </source>
</evidence>
<feature type="chain" id="PRO_5012141995" evidence="2">
    <location>
        <begin position="21"/>
        <end position="486"/>
    </location>
</feature>
<reference evidence="4 5" key="1">
    <citation type="submission" date="2016-08" db="EMBL/GenBank/DDBJ databases">
        <authorList>
            <person name="Seilhamer J.J."/>
        </authorList>
    </citation>
    <scope>NUCLEOTIDE SEQUENCE [LARGE SCALE GENOMIC DNA]</scope>
    <source>
        <strain evidence="4">M3/6</strain>
    </source>
</reference>
<name>A0A1R3SY24_9BACT</name>
<dbReference type="SUPFAM" id="SSF55031">
    <property type="entry name" value="Bacterial exopeptidase dimerisation domain"/>
    <property type="match status" value="1"/>
</dbReference>
<dbReference type="InterPro" id="IPR011650">
    <property type="entry name" value="Peptidase_M20_dimer"/>
</dbReference>
<dbReference type="PIRSF" id="PIRSF037227">
    <property type="entry name" value="Aminobenzoyl-glu_utiliz_pB"/>
    <property type="match status" value="1"/>
</dbReference>
<dbReference type="GO" id="GO:0046657">
    <property type="term" value="P:folic acid catabolic process"/>
    <property type="evidence" value="ECO:0007669"/>
    <property type="project" value="TreeGrafter"/>
</dbReference>
<accession>A0A1R3SY24</accession>
<evidence type="ECO:0000259" key="3">
    <source>
        <dbReference type="Pfam" id="PF07687"/>
    </source>
</evidence>
<dbReference type="STRING" id="1642647.PSM36_2278"/>
<dbReference type="AlphaFoldDB" id="A0A1R3SY24"/>
<gene>
    <name evidence="4" type="ORF">PSM36_2278</name>
</gene>
<dbReference type="InterPro" id="IPR017439">
    <property type="entry name" value="Amidohydrolase"/>
</dbReference>
<keyword evidence="1" id="KW-0378">Hydrolase</keyword>
<dbReference type="RefSeq" id="WP_076930964.1">
    <property type="nucleotide sequence ID" value="NZ_LT605205.1"/>
</dbReference>
<dbReference type="EMBL" id="LT605205">
    <property type="protein sequence ID" value="SCD21083.1"/>
    <property type="molecule type" value="Genomic_DNA"/>
</dbReference>
<dbReference type="Pfam" id="PF07687">
    <property type="entry name" value="M20_dimer"/>
    <property type="match status" value="1"/>
</dbReference>
<dbReference type="GO" id="GO:0005737">
    <property type="term" value="C:cytoplasm"/>
    <property type="evidence" value="ECO:0007669"/>
    <property type="project" value="TreeGrafter"/>
</dbReference>
<dbReference type="InterPro" id="IPR036264">
    <property type="entry name" value="Bact_exopeptidase_dim_dom"/>
</dbReference>
<dbReference type="Gene3D" id="3.30.70.360">
    <property type="match status" value="1"/>
</dbReference>
<evidence type="ECO:0000313" key="4">
    <source>
        <dbReference type="EMBL" id="SCD21083.1"/>
    </source>
</evidence>
<keyword evidence="2" id="KW-0732">Signal</keyword>